<dbReference type="AlphaFoldDB" id="A0A0E9PLI9"/>
<accession>A0A0E9PLI9</accession>
<organism evidence="1">
    <name type="scientific">Anguilla anguilla</name>
    <name type="common">European freshwater eel</name>
    <name type="synonym">Muraena anguilla</name>
    <dbReference type="NCBI Taxonomy" id="7936"/>
    <lineage>
        <taxon>Eukaryota</taxon>
        <taxon>Metazoa</taxon>
        <taxon>Chordata</taxon>
        <taxon>Craniata</taxon>
        <taxon>Vertebrata</taxon>
        <taxon>Euteleostomi</taxon>
        <taxon>Actinopterygii</taxon>
        <taxon>Neopterygii</taxon>
        <taxon>Teleostei</taxon>
        <taxon>Anguilliformes</taxon>
        <taxon>Anguillidae</taxon>
        <taxon>Anguilla</taxon>
    </lineage>
</organism>
<dbReference type="EMBL" id="GBXM01103410">
    <property type="protein sequence ID" value="JAH05167.1"/>
    <property type="molecule type" value="Transcribed_RNA"/>
</dbReference>
<proteinExistence type="predicted"/>
<evidence type="ECO:0000313" key="1">
    <source>
        <dbReference type="EMBL" id="JAH05167.1"/>
    </source>
</evidence>
<protein>
    <submittedName>
        <fullName evidence="1">Uncharacterized protein</fullName>
    </submittedName>
</protein>
<sequence length="38" mass="4407">MQGNVCTQSLNNNYMCTFIHHTPFIPLFCSEKESLARM</sequence>
<reference evidence="1" key="1">
    <citation type="submission" date="2014-11" db="EMBL/GenBank/DDBJ databases">
        <authorList>
            <person name="Amaro Gonzalez C."/>
        </authorList>
    </citation>
    <scope>NUCLEOTIDE SEQUENCE</scope>
</reference>
<name>A0A0E9PLI9_ANGAN</name>
<reference evidence="1" key="2">
    <citation type="journal article" date="2015" name="Fish Shellfish Immunol.">
        <title>Early steps in the European eel (Anguilla anguilla)-Vibrio vulnificus interaction in the gills: Role of the RtxA13 toxin.</title>
        <authorList>
            <person name="Callol A."/>
            <person name="Pajuelo D."/>
            <person name="Ebbesson L."/>
            <person name="Teles M."/>
            <person name="MacKenzie S."/>
            <person name="Amaro C."/>
        </authorList>
    </citation>
    <scope>NUCLEOTIDE SEQUENCE</scope>
</reference>